<gene>
    <name evidence="5" type="ORF">PQO05_04910</name>
</gene>
<dbReference type="PROSITE" id="PS51118">
    <property type="entry name" value="HTH_HXLR"/>
    <property type="match status" value="1"/>
</dbReference>
<reference evidence="5 6" key="1">
    <citation type="submission" date="2023-02" db="EMBL/GenBank/DDBJ databases">
        <title>Genome sequence of Mucilaginibacter jinjuensis strain KACC 16571.</title>
        <authorList>
            <person name="Kim S."/>
            <person name="Heo J."/>
            <person name="Kwon S.-W."/>
        </authorList>
    </citation>
    <scope>NUCLEOTIDE SEQUENCE [LARGE SCALE GENOMIC DNA]</scope>
    <source>
        <strain evidence="5 6">KACC 16571</strain>
    </source>
</reference>
<proteinExistence type="predicted"/>
<evidence type="ECO:0000313" key="6">
    <source>
        <dbReference type="Proteomes" id="UP001216139"/>
    </source>
</evidence>
<keyword evidence="1" id="KW-0805">Transcription regulation</keyword>
<keyword evidence="6" id="KW-1185">Reference proteome</keyword>
<dbReference type="Pfam" id="PF01638">
    <property type="entry name" value="HxlR"/>
    <property type="match status" value="1"/>
</dbReference>
<dbReference type="Proteomes" id="UP001216139">
    <property type="component" value="Chromosome"/>
</dbReference>
<accession>A0ABY7TB05</accession>
<sequence>MKALRSTRCPVSTTLDLIGDKWSLLIIRDIIFQKKYTYNEMLESVEGIATNILANRLKFLEKNELIIKRGLAANKLKKEYVLTEKGISMLPIIVEIILWGTEHLVEQEQSAVFKEIKKNKAKTLKKYTALLKERLHDVQQSN</sequence>
<evidence type="ECO:0000259" key="4">
    <source>
        <dbReference type="PROSITE" id="PS51118"/>
    </source>
</evidence>
<organism evidence="5 6">
    <name type="scientific">Mucilaginibacter jinjuensis</name>
    <dbReference type="NCBI Taxonomy" id="1176721"/>
    <lineage>
        <taxon>Bacteria</taxon>
        <taxon>Pseudomonadati</taxon>
        <taxon>Bacteroidota</taxon>
        <taxon>Sphingobacteriia</taxon>
        <taxon>Sphingobacteriales</taxon>
        <taxon>Sphingobacteriaceae</taxon>
        <taxon>Mucilaginibacter</taxon>
    </lineage>
</organism>
<dbReference type="SUPFAM" id="SSF46785">
    <property type="entry name" value="Winged helix' DNA-binding domain"/>
    <property type="match status" value="1"/>
</dbReference>
<keyword evidence="3" id="KW-0804">Transcription</keyword>
<dbReference type="PANTHER" id="PTHR33204">
    <property type="entry name" value="TRANSCRIPTIONAL REGULATOR, MARR FAMILY"/>
    <property type="match status" value="1"/>
</dbReference>
<evidence type="ECO:0000256" key="1">
    <source>
        <dbReference type="ARBA" id="ARBA00023015"/>
    </source>
</evidence>
<dbReference type="Gene3D" id="1.10.10.10">
    <property type="entry name" value="Winged helix-like DNA-binding domain superfamily/Winged helix DNA-binding domain"/>
    <property type="match status" value="1"/>
</dbReference>
<evidence type="ECO:0000313" key="5">
    <source>
        <dbReference type="EMBL" id="WCT13270.1"/>
    </source>
</evidence>
<evidence type="ECO:0000256" key="3">
    <source>
        <dbReference type="ARBA" id="ARBA00023163"/>
    </source>
</evidence>
<keyword evidence="2" id="KW-0238">DNA-binding</keyword>
<protein>
    <submittedName>
        <fullName evidence="5">Helix-turn-helix domain-containing protein</fullName>
    </submittedName>
</protein>
<dbReference type="InterPro" id="IPR036388">
    <property type="entry name" value="WH-like_DNA-bd_sf"/>
</dbReference>
<evidence type="ECO:0000256" key="2">
    <source>
        <dbReference type="ARBA" id="ARBA00023125"/>
    </source>
</evidence>
<feature type="domain" description="HTH hxlR-type" evidence="4">
    <location>
        <begin position="9"/>
        <end position="108"/>
    </location>
</feature>
<name>A0ABY7TB05_9SPHI</name>
<dbReference type="InterPro" id="IPR036390">
    <property type="entry name" value="WH_DNA-bd_sf"/>
</dbReference>
<dbReference type="EMBL" id="CP117167">
    <property type="protein sequence ID" value="WCT13270.1"/>
    <property type="molecule type" value="Genomic_DNA"/>
</dbReference>
<dbReference type="PANTHER" id="PTHR33204:SF37">
    <property type="entry name" value="HTH-TYPE TRANSCRIPTIONAL REGULATOR YODB"/>
    <property type="match status" value="1"/>
</dbReference>
<dbReference type="RefSeq" id="WP_273631554.1">
    <property type="nucleotide sequence ID" value="NZ_CP117167.1"/>
</dbReference>
<dbReference type="InterPro" id="IPR002577">
    <property type="entry name" value="HTH_HxlR"/>
</dbReference>